<keyword evidence="3" id="KW-0813">Transport</keyword>
<feature type="transmembrane region" description="Helical" evidence="8">
    <location>
        <begin position="191"/>
        <end position="208"/>
    </location>
</feature>
<evidence type="ECO:0000256" key="8">
    <source>
        <dbReference type="RuleBase" id="RU363041"/>
    </source>
</evidence>
<keyword evidence="4 8" id="KW-1003">Cell membrane</keyword>
<keyword evidence="5 8" id="KW-0812">Transmembrane</keyword>
<name>A0A1F8ASH9_9BACT</name>
<organism evidence="9 10">
    <name type="scientific">Candidatus Woesebacteria bacterium RIFCSPHIGHO2_12_FULL_41_24</name>
    <dbReference type="NCBI Taxonomy" id="1802510"/>
    <lineage>
        <taxon>Bacteria</taxon>
        <taxon>Candidatus Woeseibacteriota</taxon>
    </lineage>
</organism>
<dbReference type="PANTHER" id="PTHR30269:SF37">
    <property type="entry name" value="MEMBRANE TRANSPORTER PROTEIN"/>
    <property type="match status" value="1"/>
</dbReference>
<evidence type="ECO:0000256" key="6">
    <source>
        <dbReference type="ARBA" id="ARBA00022989"/>
    </source>
</evidence>
<accession>A0A1F8ASH9</accession>
<comment type="similarity">
    <text evidence="2 8">Belongs to the 4-toluene sulfonate uptake permease (TSUP) (TC 2.A.102) family.</text>
</comment>
<protein>
    <recommendedName>
        <fullName evidence="8">Probable membrane transporter protein</fullName>
    </recommendedName>
</protein>
<dbReference type="AlphaFoldDB" id="A0A1F8ASH9"/>
<feature type="transmembrane region" description="Helical" evidence="8">
    <location>
        <begin position="27"/>
        <end position="48"/>
    </location>
</feature>
<dbReference type="EMBL" id="MGGW01000014">
    <property type="protein sequence ID" value="OGM54459.1"/>
    <property type="molecule type" value="Genomic_DNA"/>
</dbReference>
<comment type="subcellular location">
    <subcellularLocation>
        <location evidence="1 8">Cell membrane</location>
        <topology evidence="1 8">Multi-pass membrane protein</topology>
    </subcellularLocation>
</comment>
<gene>
    <name evidence="9" type="ORF">A3E44_00140</name>
</gene>
<comment type="caution">
    <text evidence="9">The sequence shown here is derived from an EMBL/GenBank/DDBJ whole genome shotgun (WGS) entry which is preliminary data.</text>
</comment>
<evidence type="ECO:0000256" key="3">
    <source>
        <dbReference type="ARBA" id="ARBA00022448"/>
    </source>
</evidence>
<dbReference type="GO" id="GO:0005886">
    <property type="term" value="C:plasma membrane"/>
    <property type="evidence" value="ECO:0007669"/>
    <property type="project" value="UniProtKB-SubCell"/>
</dbReference>
<feature type="transmembrane region" description="Helical" evidence="8">
    <location>
        <begin position="95"/>
        <end position="113"/>
    </location>
</feature>
<dbReference type="InterPro" id="IPR052017">
    <property type="entry name" value="TSUP"/>
</dbReference>
<evidence type="ECO:0000313" key="10">
    <source>
        <dbReference type="Proteomes" id="UP000178603"/>
    </source>
</evidence>
<dbReference type="Pfam" id="PF01925">
    <property type="entry name" value="TauE"/>
    <property type="match status" value="1"/>
</dbReference>
<dbReference type="PANTHER" id="PTHR30269">
    <property type="entry name" value="TRANSMEMBRANE PROTEIN YFCA"/>
    <property type="match status" value="1"/>
</dbReference>
<feature type="transmembrane region" description="Helical" evidence="8">
    <location>
        <begin position="69"/>
        <end position="89"/>
    </location>
</feature>
<reference evidence="9 10" key="1">
    <citation type="journal article" date="2016" name="Nat. Commun.">
        <title>Thousands of microbial genomes shed light on interconnected biogeochemical processes in an aquifer system.</title>
        <authorList>
            <person name="Anantharaman K."/>
            <person name="Brown C.T."/>
            <person name="Hug L.A."/>
            <person name="Sharon I."/>
            <person name="Castelle C.J."/>
            <person name="Probst A.J."/>
            <person name="Thomas B.C."/>
            <person name="Singh A."/>
            <person name="Wilkins M.J."/>
            <person name="Karaoz U."/>
            <person name="Brodie E.L."/>
            <person name="Williams K.H."/>
            <person name="Hubbard S.S."/>
            <person name="Banfield J.F."/>
        </authorList>
    </citation>
    <scope>NUCLEOTIDE SEQUENCE [LARGE SCALE GENOMIC DNA]</scope>
</reference>
<evidence type="ECO:0000256" key="2">
    <source>
        <dbReference type="ARBA" id="ARBA00009142"/>
    </source>
</evidence>
<evidence type="ECO:0000256" key="7">
    <source>
        <dbReference type="ARBA" id="ARBA00023136"/>
    </source>
</evidence>
<keyword evidence="7 8" id="KW-0472">Membrane</keyword>
<evidence type="ECO:0000313" key="9">
    <source>
        <dbReference type="EMBL" id="OGM54459.1"/>
    </source>
</evidence>
<keyword evidence="6 8" id="KW-1133">Transmembrane helix</keyword>
<evidence type="ECO:0000256" key="4">
    <source>
        <dbReference type="ARBA" id="ARBA00022475"/>
    </source>
</evidence>
<proteinExistence type="inferred from homology"/>
<evidence type="ECO:0000256" key="5">
    <source>
        <dbReference type="ARBA" id="ARBA00022692"/>
    </source>
</evidence>
<sequence length="239" mass="25378">MKFLSIIVLTFVASVVGTISGFGLSTIMVPVVLFFFPLPTTLLFVGIIHAFGDVWKVVLFKRGVAKWRTILAFGVLGVIASFLGAGIVLSTPSEILQKVLGGVLVGYVILLAFEPKFKFPQTTLFSGIGGVFSGLLAGISGIGGPVRSMFLSAYSFPKEVYIFASGVIGLFIDTGRLFIYSAGGIKLDSNLGWGLLVFIPISFIGAEVAKKLVDKISQKAFRGVVAAFLFLVGARLLLA</sequence>
<dbReference type="InterPro" id="IPR002781">
    <property type="entry name" value="TM_pro_TauE-like"/>
</dbReference>
<feature type="transmembrane region" description="Helical" evidence="8">
    <location>
        <begin position="125"/>
        <end position="148"/>
    </location>
</feature>
<evidence type="ECO:0000256" key="1">
    <source>
        <dbReference type="ARBA" id="ARBA00004651"/>
    </source>
</evidence>
<feature type="transmembrane region" description="Helical" evidence="8">
    <location>
        <begin position="160"/>
        <end position="179"/>
    </location>
</feature>
<feature type="transmembrane region" description="Helical" evidence="8">
    <location>
        <begin position="220"/>
        <end position="238"/>
    </location>
</feature>
<dbReference type="Proteomes" id="UP000178603">
    <property type="component" value="Unassembled WGS sequence"/>
</dbReference>